<evidence type="ECO:0000313" key="3">
    <source>
        <dbReference type="Proteomes" id="UP000324285"/>
    </source>
</evidence>
<dbReference type="Pfam" id="PF00903">
    <property type="entry name" value="Glyoxalase"/>
    <property type="match status" value="1"/>
</dbReference>
<dbReference type="OrthoDB" id="9800438at2"/>
<dbReference type="CDD" id="cd07262">
    <property type="entry name" value="VOC_like"/>
    <property type="match status" value="1"/>
</dbReference>
<dbReference type="KEGG" id="hbh:E4T21_13365"/>
<organism evidence="2 3">
    <name type="scientific">Halomonas binhaiensis</name>
    <dbReference type="NCBI Taxonomy" id="2562282"/>
    <lineage>
        <taxon>Bacteria</taxon>
        <taxon>Pseudomonadati</taxon>
        <taxon>Pseudomonadota</taxon>
        <taxon>Gammaproteobacteria</taxon>
        <taxon>Oceanospirillales</taxon>
        <taxon>Halomonadaceae</taxon>
        <taxon>Halomonas</taxon>
    </lineage>
</organism>
<sequence length="129" mass="14064">MLDHLCINVSNLPFSQRFYAAALAPLGYQMTKGDSEAVGFGILAGRRRSLDPDGDFWIAQGSMAPPLPHLAFSAANREEVDAFFKAAIQAGGTDNGPPGLRPRYHPYYYACFIIDPDGYNIEAVCHLAI</sequence>
<accession>A0A5C1NI25</accession>
<proteinExistence type="predicted"/>
<evidence type="ECO:0000259" key="1">
    <source>
        <dbReference type="PROSITE" id="PS51819"/>
    </source>
</evidence>
<dbReference type="Proteomes" id="UP000324285">
    <property type="component" value="Chromosome"/>
</dbReference>
<dbReference type="RefSeq" id="WP_149285545.1">
    <property type="nucleotide sequence ID" value="NZ_CP038437.2"/>
</dbReference>
<dbReference type="EMBL" id="CP038437">
    <property type="protein sequence ID" value="QEM82421.1"/>
    <property type="molecule type" value="Genomic_DNA"/>
</dbReference>
<dbReference type="SUPFAM" id="SSF54593">
    <property type="entry name" value="Glyoxalase/Bleomycin resistance protein/Dihydroxybiphenyl dioxygenase"/>
    <property type="match status" value="1"/>
</dbReference>
<reference evidence="2" key="1">
    <citation type="submission" date="2021-02" db="EMBL/GenBank/DDBJ databases">
        <title>Strain Y2R2, a novel species of the genus Halomonas.</title>
        <authorList>
            <person name="Huang H."/>
        </authorList>
    </citation>
    <scope>NUCLEOTIDE SEQUENCE</scope>
    <source>
        <strain evidence="2">Y2R2</strain>
    </source>
</reference>
<dbReference type="PROSITE" id="PS51819">
    <property type="entry name" value="VOC"/>
    <property type="match status" value="1"/>
</dbReference>
<gene>
    <name evidence="2" type="ORF">E4T21_13365</name>
</gene>
<keyword evidence="3" id="KW-1185">Reference proteome</keyword>
<feature type="domain" description="VOC" evidence="1">
    <location>
        <begin position="1"/>
        <end position="126"/>
    </location>
</feature>
<dbReference type="InterPro" id="IPR037523">
    <property type="entry name" value="VOC_core"/>
</dbReference>
<dbReference type="InterPro" id="IPR029068">
    <property type="entry name" value="Glyas_Bleomycin-R_OHBP_Dase"/>
</dbReference>
<protein>
    <submittedName>
        <fullName evidence="2">VOC family protein</fullName>
    </submittedName>
</protein>
<dbReference type="PANTHER" id="PTHR35006">
    <property type="entry name" value="GLYOXALASE FAMILY PROTEIN (AFU_ORTHOLOGUE AFUA_5G14830)"/>
    <property type="match status" value="1"/>
</dbReference>
<dbReference type="AlphaFoldDB" id="A0A5C1NI25"/>
<evidence type="ECO:0000313" key="2">
    <source>
        <dbReference type="EMBL" id="QEM82421.1"/>
    </source>
</evidence>
<dbReference type="Gene3D" id="3.10.180.10">
    <property type="entry name" value="2,3-Dihydroxybiphenyl 1,2-Dioxygenase, domain 1"/>
    <property type="match status" value="1"/>
</dbReference>
<dbReference type="PANTHER" id="PTHR35006:SF2">
    <property type="entry name" value="GLYOXALASE FAMILY PROTEIN (AFU_ORTHOLOGUE AFUA_5G14830)"/>
    <property type="match status" value="1"/>
</dbReference>
<name>A0A5C1NI25_9GAMM</name>
<dbReference type="InterPro" id="IPR004360">
    <property type="entry name" value="Glyas_Fos-R_dOase_dom"/>
</dbReference>